<comment type="caution">
    <text evidence="1">The sequence shown here is derived from an EMBL/GenBank/DDBJ whole genome shotgun (WGS) entry which is preliminary data.</text>
</comment>
<dbReference type="EMBL" id="JACHGT010000013">
    <property type="protein sequence ID" value="MBB6037604.1"/>
    <property type="molecule type" value="Genomic_DNA"/>
</dbReference>
<reference evidence="1 2" key="1">
    <citation type="submission" date="2020-08" db="EMBL/GenBank/DDBJ databases">
        <title>Genomic Encyclopedia of Type Strains, Phase IV (KMG-IV): sequencing the most valuable type-strain genomes for metagenomic binning, comparative biology and taxonomic classification.</title>
        <authorList>
            <person name="Goeker M."/>
        </authorList>
    </citation>
    <scope>NUCLEOTIDE SEQUENCE [LARGE SCALE GENOMIC DNA]</scope>
    <source>
        <strain evidence="1 2">YIM 65646</strain>
    </source>
</reference>
<sequence length="62" mass="6972">MEQRDQPALPGRGACYARNASTAMYHYFDADPYDGDGSDLTYNLDERGWSRILLSAQPRTVS</sequence>
<organism evidence="1 2">
    <name type="scientific">Phytomonospora endophytica</name>
    <dbReference type="NCBI Taxonomy" id="714109"/>
    <lineage>
        <taxon>Bacteria</taxon>
        <taxon>Bacillati</taxon>
        <taxon>Actinomycetota</taxon>
        <taxon>Actinomycetes</taxon>
        <taxon>Micromonosporales</taxon>
        <taxon>Micromonosporaceae</taxon>
        <taxon>Phytomonospora</taxon>
    </lineage>
</organism>
<protein>
    <submittedName>
        <fullName evidence="1">Uncharacterized protein</fullName>
    </submittedName>
</protein>
<dbReference type="RefSeq" id="WP_184790426.1">
    <property type="nucleotide sequence ID" value="NZ_BONT01000054.1"/>
</dbReference>
<evidence type="ECO:0000313" key="2">
    <source>
        <dbReference type="Proteomes" id="UP000548476"/>
    </source>
</evidence>
<proteinExistence type="predicted"/>
<keyword evidence="2" id="KW-1185">Reference proteome</keyword>
<dbReference type="AlphaFoldDB" id="A0A841FP48"/>
<dbReference type="Proteomes" id="UP000548476">
    <property type="component" value="Unassembled WGS sequence"/>
</dbReference>
<gene>
    <name evidence="1" type="ORF">HNR73_005482</name>
</gene>
<name>A0A841FP48_9ACTN</name>
<evidence type="ECO:0000313" key="1">
    <source>
        <dbReference type="EMBL" id="MBB6037604.1"/>
    </source>
</evidence>
<accession>A0A841FP48</accession>